<gene>
    <name evidence="2" type="ORF">RUMGNA_00453</name>
</gene>
<dbReference type="Proteomes" id="UP000004410">
    <property type="component" value="Unassembled WGS sequence"/>
</dbReference>
<dbReference type="GO" id="GO:0003723">
    <property type="term" value="F:RNA binding"/>
    <property type="evidence" value="ECO:0007669"/>
    <property type="project" value="InterPro"/>
</dbReference>
<protein>
    <recommendedName>
        <fullName evidence="1">Toxin SymE-like domain-containing protein</fullName>
    </recommendedName>
</protein>
<proteinExistence type="predicted"/>
<feature type="domain" description="Toxin SymE-like" evidence="1">
    <location>
        <begin position="19"/>
        <end position="70"/>
    </location>
</feature>
<reference evidence="2 3" key="1">
    <citation type="submission" date="2007-04" db="EMBL/GenBank/DDBJ databases">
        <authorList>
            <person name="Fulton L."/>
            <person name="Clifton S."/>
            <person name="Fulton B."/>
            <person name="Xu J."/>
            <person name="Minx P."/>
            <person name="Pepin K.H."/>
            <person name="Johnson M."/>
            <person name="Thiruvilangam P."/>
            <person name="Bhonagiri V."/>
            <person name="Nash W.E."/>
            <person name="Mardis E.R."/>
            <person name="Wilson R.K."/>
        </authorList>
    </citation>
    <scope>NUCLEOTIDE SEQUENCE [LARGE SCALE GENOMIC DNA]</scope>
    <source>
        <strain evidence="2 3">ATCC 29149</strain>
    </source>
</reference>
<sequence length="109" mass="12711">MINRLQQNNQKEIKNMKKNTKIQYASRYSGNHYSYVPKIQLQGKWLEKIGFSIGDTVAVEYSDNAIIIRPLTSEEKHELTYTQLEKNIKKQTAILETLKVAENSDCYNQ</sequence>
<evidence type="ECO:0000313" key="3">
    <source>
        <dbReference type="Proteomes" id="UP000004410"/>
    </source>
</evidence>
<organism evidence="2 3">
    <name type="scientific">Mediterraneibacter gnavus (strain ATCC 29149 / DSM 114966 / JCM 6515 / VPI C7-9)</name>
    <name type="common">Ruminococcus gnavus</name>
    <dbReference type="NCBI Taxonomy" id="411470"/>
    <lineage>
        <taxon>Bacteria</taxon>
        <taxon>Bacillati</taxon>
        <taxon>Bacillota</taxon>
        <taxon>Clostridia</taxon>
        <taxon>Lachnospirales</taxon>
        <taxon>Lachnospiraceae</taxon>
        <taxon>Mediterraneibacter</taxon>
    </lineage>
</organism>
<dbReference type="GO" id="GO:0016788">
    <property type="term" value="F:hydrolase activity, acting on ester bonds"/>
    <property type="evidence" value="ECO:0007669"/>
    <property type="project" value="InterPro"/>
</dbReference>
<comment type="caution">
    <text evidence="2">The sequence shown here is derived from an EMBL/GenBank/DDBJ whole genome shotgun (WGS) entry which is preliminary data.</text>
</comment>
<evidence type="ECO:0000259" key="1">
    <source>
        <dbReference type="Pfam" id="PF08845"/>
    </source>
</evidence>
<dbReference type="EMBL" id="AAYG02000004">
    <property type="protein sequence ID" value="EDN79252.1"/>
    <property type="molecule type" value="Genomic_DNA"/>
</dbReference>
<dbReference type="InterPro" id="IPR014944">
    <property type="entry name" value="Toxin_SymE-like"/>
</dbReference>
<accession>A7AYT8</accession>
<dbReference type="eggNOG" id="ENOG5033H1G">
    <property type="taxonomic scope" value="Bacteria"/>
</dbReference>
<dbReference type="GO" id="GO:0005737">
    <property type="term" value="C:cytoplasm"/>
    <property type="evidence" value="ECO:0007669"/>
    <property type="project" value="InterPro"/>
</dbReference>
<dbReference type="Pfam" id="PF08845">
    <property type="entry name" value="SymE_toxin"/>
    <property type="match status" value="1"/>
</dbReference>
<dbReference type="AlphaFoldDB" id="A7AYT8"/>
<dbReference type="GO" id="GO:0016070">
    <property type="term" value="P:RNA metabolic process"/>
    <property type="evidence" value="ECO:0007669"/>
    <property type="project" value="InterPro"/>
</dbReference>
<name>A7AYT8_MEDG7</name>
<evidence type="ECO:0000313" key="2">
    <source>
        <dbReference type="EMBL" id="EDN79252.1"/>
    </source>
</evidence>
<reference evidence="2 3" key="2">
    <citation type="submission" date="2007-06" db="EMBL/GenBank/DDBJ databases">
        <title>Draft genome sequence of Ruminococcus gnavus (ATCC 29149).</title>
        <authorList>
            <person name="Sudarsanam P."/>
            <person name="Ley R."/>
            <person name="Guruge J."/>
            <person name="Turnbaugh P.J."/>
            <person name="Mahowald M."/>
            <person name="Liep D."/>
            <person name="Gordon J."/>
        </authorList>
    </citation>
    <scope>NUCLEOTIDE SEQUENCE [LARGE SCALE GENOMIC DNA]</scope>
    <source>
        <strain evidence="2 3">ATCC 29149</strain>
    </source>
</reference>
<dbReference type="PaxDb" id="411470-RUMGNA_00453"/>